<proteinExistence type="predicted"/>
<name>A0A024B092_9CAUD</name>
<keyword evidence="2" id="KW-1185">Reference proteome</keyword>
<dbReference type="KEGG" id="vg:19526031"/>
<dbReference type="EMBL" id="KJ489399">
    <property type="protein sequence ID" value="AHZ10049.1"/>
    <property type="molecule type" value="Genomic_DNA"/>
</dbReference>
<evidence type="ECO:0000313" key="2">
    <source>
        <dbReference type="Proteomes" id="UP000026900"/>
    </source>
</evidence>
<protein>
    <submittedName>
        <fullName evidence="1">Uncharacterized protein</fullName>
    </submittedName>
</protein>
<evidence type="ECO:0000313" key="1">
    <source>
        <dbReference type="EMBL" id="AHZ10049.1"/>
    </source>
</evidence>
<dbReference type="RefSeq" id="YP_009036480.1">
    <property type="nucleotide sequence ID" value="NC_024213.1"/>
</dbReference>
<dbReference type="Proteomes" id="UP000026900">
    <property type="component" value="Segment"/>
</dbReference>
<reference evidence="2" key="1">
    <citation type="submission" date="2014-09" db="EMBL/GenBank/DDBJ databases">
        <authorList>
            <person name="Sauder A.B."/>
            <person name="McKenzie Q.R."/>
            <person name="Temple L.M."/>
            <person name="Alexis B.K."/>
            <person name="Al-Atrache Z."/>
            <person name="Lewis L.O."/>
            <person name="Loesser-Casey K.E."/>
            <person name="Mitchell K.J."/>
        </authorList>
    </citation>
    <scope>NUCLEOTIDE SEQUENCE [LARGE SCALE GENOMIC DNA]</scope>
</reference>
<sequence length="71" mass="8968">MNITRYNHDDEGETIKCLFFDTKRYRLLFALAETLWYTKIIDLKRYHYIEYNKQRKELFIFKLAIRWGRKK</sequence>
<accession>A0A024B092</accession>
<dbReference type="GeneID" id="19526031"/>
<organism evidence="1 2">
    <name type="scientific">Bacillus phage Hakuna</name>
    <dbReference type="NCBI Taxonomy" id="1486659"/>
    <lineage>
        <taxon>Viruses</taxon>
        <taxon>Duplodnaviria</taxon>
        <taxon>Heunggongvirae</taxon>
        <taxon>Uroviricota</taxon>
        <taxon>Caudoviricetes</taxon>
        <taxon>Herelleviridae</taxon>
        <taxon>Bastillevirinae</taxon>
        <taxon>Wphvirus</taxon>
        <taxon>Wphvirus hakuna</taxon>
    </lineage>
</organism>